<gene>
    <name evidence="7" type="ORF">G1C95_1615</name>
</gene>
<comment type="caution">
    <text evidence="7">The sequence shown here is derived from an EMBL/GenBank/DDBJ whole genome shotgun (WGS) entry which is preliminary data.</text>
</comment>
<keyword evidence="5" id="KW-0378">Hydrolase</keyword>
<dbReference type="PANTHER" id="PTHR31776:SF26">
    <property type="entry name" value="SECRETED ARABINOSIDASE"/>
    <property type="match status" value="1"/>
</dbReference>
<keyword evidence="4" id="KW-0732">Signal</keyword>
<keyword evidence="8" id="KW-1185">Reference proteome</keyword>
<dbReference type="AlphaFoldDB" id="A0A7Y0HTB4"/>
<feature type="domain" description="Alpha-L-arabinofuranosidase C-terminal" evidence="6">
    <location>
        <begin position="446"/>
        <end position="785"/>
    </location>
</feature>
<name>A0A7Y0HTB4_9BIFI</name>
<dbReference type="Pfam" id="PF22848">
    <property type="entry name" value="ASD1_dom"/>
    <property type="match status" value="1"/>
</dbReference>
<dbReference type="RefSeq" id="WP_169172438.1">
    <property type="nucleotide sequence ID" value="NZ_JAAIII010000004.1"/>
</dbReference>
<dbReference type="InterPro" id="IPR010720">
    <property type="entry name" value="Alpha-L-AF_C"/>
</dbReference>
<evidence type="ECO:0000256" key="3">
    <source>
        <dbReference type="ARBA" id="ARBA00012670"/>
    </source>
</evidence>
<evidence type="ECO:0000313" key="7">
    <source>
        <dbReference type="EMBL" id="NMM94428.1"/>
    </source>
</evidence>
<dbReference type="Gene3D" id="3.20.20.80">
    <property type="entry name" value="Glycosidases"/>
    <property type="match status" value="1"/>
</dbReference>
<comment type="similarity">
    <text evidence="2">Belongs to the glycosyl hydrolase 51 family.</text>
</comment>
<dbReference type="GO" id="GO:0046373">
    <property type="term" value="P:L-arabinose metabolic process"/>
    <property type="evidence" value="ECO:0007669"/>
    <property type="project" value="InterPro"/>
</dbReference>
<evidence type="ECO:0000256" key="5">
    <source>
        <dbReference type="ARBA" id="ARBA00022801"/>
    </source>
</evidence>
<dbReference type="SMART" id="SM00813">
    <property type="entry name" value="Alpha-L-AF_C"/>
    <property type="match status" value="1"/>
</dbReference>
<dbReference type="EC" id="3.2.1.55" evidence="3"/>
<reference evidence="7 8" key="1">
    <citation type="submission" date="2020-02" db="EMBL/GenBank/DDBJ databases">
        <title>Characterization of phylogenetic diversity of novel bifidobacterial species isolated in Czech ZOOs.</title>
        <authorList>
            <person name="Lugli G.A."/>
            <person name="Vera N.B."/>
            <person name="Ventura M."/>
        </authorList>
    </citation>
    <scope>NUCLEOTIDE SEQUENCE [LARGE SCALE GENOMIC DNA]</scope>
    <source>
        <strain evidence="7 8">DSM 109957</strain>
    </source>
</reference>
<evidence type="ECO:0000256" key="2">
    <source>
        <dbReference type="ARBA" id="ARBA00007186"/>
    </source>
</evidence>
<evidence type="ECO:0000259" key="6">
    <source>
        <dbReference type="SMART" id="SM00813"/>
    </source>
</evidence>
<dbReference type="InterPro" id="IPR051563">
    <property type="entry name" value="Glycosyl_Hydrolase_51"/>
</dbReference>
<dbReference type="Proteomes" id="UP000532194">
    <property type="component" value="Unassembled WGS sequence"/>
</dbReference>
<evidence type="ECO:0000313" key="8">
    <source>
        <dbReference type="Proteomes" id="UP000532194"/>
    </source>
</evidence>
<dbReference type="Gene3D" id="2.60.120.260">
    <property type="entry name" value="Galactose-binding domain-like"/>
    <property type="match status" value="1"/>
</dbReference>
<protein>
    <recommendedName>
        <fullName evidence="3">non-reducing end alpha-L-arabinofuranosidase</fullName>
        <ecNumber evidence="3">3.2.1.55</ecNumber>
    </recommendedName>
</protein>
<organism evidence="7 8">
    <name type="scientific">Bifidobacterium oedipodis</name>
    <dbReference type="NCBI Taxonomy" id="2675322"/>
    <lineage>
        <taxon>Bacteria</taxon>
        <taxon>Bacillati</taxon>
        <taxon>Actinomycetota</taxon>
        <taxon>Actinomycetes</taxon>
        <taxon>Bifidobacteriales</taxon>
        <taxon>Bifidobacteriaceae</taxon>
        <taxon>Bifidobacterium</taxon>
    </lineage>
</organism>
<dbReference type="EMBL" id="JAAIII010000004">
    <property type="protein sequence ID" value="NMM94428.1"/>
    <property type="molecule type" value="Genomic_DNA"/>
</dbReference>
<accession>A0A7Y0HTB4</accession>
<dbReference type="Pfam" id="PF06964">
    <property type="entry name" value="Alpha-L-AF_C"/>
    <property type="match status" value="1"/>
</dbReference>
<sequence length="799" mass="88718">MTNEVPASAIPLSVTLNPADRRNISTDLWGIFFEDINYAADGGIMSELVQNGAFEYRREDSINWRSYTSWNKSIPDGSVAAFSLSTTDPLAQENPHYAVIEVEHGSASLTNLGFDGMAFRRGKDYAFSIWTRNASPGAMPMSLNVELLGDGGIVIAATSLSIANRQWTQLHATLTAGADASQGRLRLVFAGEGTAHIDFVSLEPTETFRGLQHFRPDLVKALADLKPAFVRFPGGCIVHGKGYENMYHWNRTVGPVEHRPHQFNSWGYHQSFRLGYYEYFRLCETIGAKPLPIVAAAVSCQFSDQGPVPVPQSEMQDYIDEVLDLIEFANGPTDSHWGRIRAEMGHPEPFGLTMLGLGNEDAINDVFERRFRQLYQAVTAAHPEITIVGTVGPAPSGHDFDEGWRFMRELHVPIVDEHAYQSPSWWFQNLDHYDHVDRKGPKVYFGEYSANVWNAHPLVGALGEAAFMANMERNGDAVAMSSYAPLFCNINHAQWKPDLIYFDNKTVRLPYSYWVQHMFSTTTCDEAYPVNVAGNTTVRRDLSDRIRLNFRTNRADVDITDITFCNDETGDTIPLCDVHLRGSDVATALDTVAERYTLRMHASWKHVAWGFSLQFGDFGDFKDSNEINFGRGGSRLRVIRDGSGYSLGEYQGPVTAQLDDGNEWDIEVRVADRGRSLSLFVNGQLLASGQENPDEPRRIITVARDSAARNTYVRVINGSSAPLDIDVSDVLGALHIDGQSARNAAIDVLAGDDPYAGAMFENSPTMPSTHALDLSDGLFEVPAWSLCVVTLPEQTTSRE</sequence>
<comment type="catalytic activity">
    <reaction evidence="1">
        <text>Hydrolysis of terminal non-reducing alpha-L-arabinofuranoside residues in alpha-L-arabinosides.</text>
        <dbReference type="EC" id="3.2.1.55"/>
    </reaction>
</comment>
<dbReference type="InterPro" id="IPR055235">
    <property type="entry name" value="ASD1_cat"/>
</dbReference>
<proteinExistence type="inferred from homology"/>
<evidence type="ECO:0000256" key="4">
    <source>
        <dbReference type="ARBA" id="ARBA00022729"/>
    </source>
</evidence>
<dbReference type="GO" id="GO:0046556">
    <property type="term" value="F:alpha-L-arabinofuranosidase activity"/>
    <property type="evidence" value="ECO:0007669"/>
    <property type="project" value="UniProtKB-EC"/>
</dbReference>
<dbReference type="SUPFAM" id="SSF51445">
    <property type="entry name" value="(Trans)glycosidases"/>
    <property type="match status" value="1"/>
</dbReference>
<evidence type="ECO:0000256" key="1">
    <source>
        <dbReference type="ARBA" id="ARBA00001462"/>
    </source>
</evidence>
<dbReference type="InterPro" id="IPR017853">
    <property type="entry name" value="GH"/>
</dbReference>
<dbReference type="PANTHER" id="PTHR31776">
    <property type="entry name" value="ALPHA-L-ARABINOFURANOSIDASE 1"/>
    <property type="match status" value="1"/>
</dbReference>